<comment type="catalytic activity">
    <reaction evidence="16">
        <text>L-seryl-[protein] + ATP = O-phospho-L-seryl-[protein] + ADP + H(+)</text>
        <dbReference type="Rhea" id="RHEA:17989"/>
        <dbReference type="Rhea" id="RHEA-COMP:9863"/>
        <dbReference type="Rhea" id="RHEA-COMP:11604"/>
        <dbReference type="ChEBI" id="CHEBI:15378"/>
        <dbReference type="ChEBI" id="CHEBI:29999"/>
        <dbReference type="ChEBI" id="CHEBI:30616"/>
        <dbReference type="ChEBI" id="CHEBI:83421"/>
        <dbReference type="ChEBI" id="CHEBI:456216"/>
    </reaction>
</comment>
<comment type="caution">
    <text evidence="19">Lacks conserved residue(s) required for the propagation of feature annotation.</text>
</comment>
<evidence type="ECO:0000256" key="1">
    <source>
        <dbReference type="ARBA" id="ARBA00004479"/>
    </source>
</evidence>
<evidence type="ECO:0000256" key="6">
    <source>
        <dbReference type="ARBA" id="ARBA00022692"/>
    </source>
</evidence>
<dbReference type="Pfam" id="PF08488">
    <property type="entry name" value="WAK"/>
    <property type="match status" value="1"/>
</dbReference>
<dbReference type="InterPro" id="IPR045274">
    <property type="entry name" value="WAK-like"/>
</dbReference>
<dbReference type="PANTHER" id="PTHR27005">
    <property type="entry name" value="WALL-ASSOCIATED RECEPTOR KINASE-LIKE 21"/>
    <property type="match status" value="1"/>
</dbReference>
<evidence type="ECO:0000256" key="9">
    <source>
        <dbReference type="ARBA" id="ARBA00022741"/>
    </source>
</evidence>
<evidence type="ECO:0000256" key="13">
    <source>
        <dbReference type="ARBA" id="ARBA00023136"/>
    </source>
</evidence>
<dbReference type="Gramene" id="AUR62003456-RA">
    <property type="protein sequence ID" value="AUR62003456-RA:cds"/>
    <property type="gene ID" value="AUR62003456"/>
</dbReference>
<feature type="domain" description="EGF-like" evidence="23">
    <location>
        <begin position="304"/>
        <end position="337"/>
    </location>
</feature>
<evidence type="ECO:0000256" key="10">
    <source>
        <dbReference type="ARBA" id="ARBA00022777"/>
    </source>
</evidence>
<dbReference type="InterPro" id="IPR025287">
    <property type="entry name" value="WAK_GUB"/>
</dbReference>
<dbReference type="PROSITE" id="PS00108">
    <property type="entry name" value="PROTEIN_KINASE_ST"/>
    <property type="match status" value="1"/>
</dbReference>
<dbReference type="InterPro" id="IPR008271">
    <property type="entry name" value="Ser/Thr_kinase_AS"/>
</dbReference>
<keyword evidence="5" id="KW-0808">Transferase</keyword>
<dbReference type="SUPFAM" id="SSF56112">
    <property type="entry name" value="Protein kinase-like (PK-like)"/>
    <property type="match status" value="1"/>
</dbReference>
<evidence type="ECO:0000256" key="5">
    <source>
        <dbReference type="ARBA" id="ARBA00022679"/>
    </source>
</evidence>
<evidence type="ECO:0000256" key="12">
    <source>
        <dbReference type="ARBA" id="ARBA00022989"/>
    </source>
</evidence>
<dbReference type="PANTHER" id="PTHR27005:SF283">
    <property type="entry name" value="OS02G0633066 PROTEIN"/>
    <property type="match status" value="1"/>
</dbReference>
<dbReference type="Pfam" id="PF00069">
    <property type="entry name" value="Pkinase"/>
    <property type="match status" value="1"/>
</dbReference>
<evidence type="ECO:0000256" key="15">
    <source>
        <dbReference type="ARBA" id="ARBA00023180"/>
    </source>
</evidence>
<keyword evidence="14 19" id="KW-1015">Disulfide bond</keyword>
<evidence type="ECO:0000256" key="16">
    <source>
        <dbReference type="ARBA" id="ARBA00047558"/>
    </source>
</evidence>
<dbReference type="InterPro" id="IPR000152">
    <property type="entry name" value="EGF-type_Asp/Asn_hydroxyl_site"/>
</dbReference>
<dbReference type="Gene3D" id="1.10.510.10">
    <property type="entry name" value="Transferase(Phosphotransferase) domain 1"/>
    <property type="match status" value="1"/>
</dbReference>
<dbReference type="Pfam" id="PF13947">
    <property type="entry name" value="GUB_WAK_bind"/>
    <property type="match status" value="1"/>
</dbReference>
<dbReference type="GO" id="GO:0004674">
    <property type="term" value="F:protein serine/threonine kinase activity"/>
    <property type="evidence" value="ECO:0007669"/>
    <property type="project" value="UniProtKB-KW"/>
</dbReference>
<evidence type="ECO:0000256" key="8">
    <source>
        <dbReference type="ARBA" id="ARBA00022737"/>
    </source>
</evidence>
<keyword evidence="9 20" id="KW-0547">Nucleotide-binding</keyword>
<dbReference type="InterPro" id="IPR011009">
    <property type="entry name" value="Kinase-like_dom_sf"/>
</dbReference>
<dbReference type="SUPFAM" id="SSF57196">
    <property type="entry name" value="EGF/Laminin"/>
    <property type="match status" value="1"/>
</dbReference>
<evidence type="ECO:0000313" key="24">
    <source>
        <dbReference type="EnsemblPlants" id="AUR62003456-RA:cds"/>
    </source>
</evidence>
<keyword evidence="25" id="KW-1185">Reference proteome</keyword>
<evidence type="ECO:0000313" key="25">
    <source>
        <dbReference type="Proteomes" id="UP000596660"/>
    </source>
</evidence>
<feature type="disulfide bond" evidence="19">
    <location>
        <begin position="269"/>
        <end position="286"/>
    </location>
</feature>
<evidence type="ECO:0000256" key="11">
    <source>
        <dbReference type="ARBA" id="ARBA00022840"/>
    </source>
</evidence>
<dbReference type="GO" id="GO:0005524">
    <property type="term" value="F:ATP binding"/>
    <property type="evidence" value="ECO:0007669"/>
    <property type="project" value="UniProtKB-UniRule"/>
</dbReference>
<dbReference type="Pfam" id="PF07645">
    <property type="entry name" value="EGF_CA"/>
    <property type="match status" value="1"/>
</dbReference>
<protein>
    <submittedName>
        <fullName evidence="24">Uncharacterized protein</fullName>
    </submittedName>
</protein>
<reference evidence="24" key="2">
    <citation type="submission" date="2021-03" db="UniProtKB">
        <authorList>
            <consortium name="EnsemblPlants"/>
        </authorList>
    </citation>
    <scope>IDENTIFICATION</scope>
</reference>
<dbReference type="FunFam" id="1.10.510.10:FF:000084">
    <property type="entry name" value="Wall-associated receptor kinase 2"/>
    <property type="match status" value="1"/>
</dbReference>
<dbReference type="GO" id="GO:0007166">
    <property type="term" value="P:cell surface receptor signaling pathway"/>
    <property type="evidence" value="ECO:0007669"/>
    <property type="project" value="InterPro"/>
</dbReference>
<dbReference type="PROSITE" id="PS00010">
    <property type="entry name" value="ASX_HYDROXYL"/>
    <property type="match status" value="1"/>
</dbReference>
<feature type="binding site" evidence="20">
    <location>
        <position position="435"/>
    </location>
    <ligand>
        <name>ATP</name>
        <dbReference type="ChEBI" id="CHEBI:30616"/>
    </ligand>
</feature>
<dbReference type="InterPro" id="IPR049883">
    <property type="entry name" value="NOTCH1_EGF-like"/>
</dbReference>
<keyword evidence="11 20" id="KW-0067">ATP-binding</keyword>
<evidence type="ECO:0000259" key="23">
    <source>
        <dbReference type="PROSITE" id="PS50026"/>
    </source>
</evidence>
<keyword evidence="12" id="KW-1133">Transmembrane helix</keyword>
<keyword evidence="13" id="KW-0472">Membrane</keyword>
<dbReference type="SMART" id="SM00220">
    <property type="entry name" value="S_TKc"/>
    <property type="match status" value="1"/>
</dbReference>
<evidence type="ECO:0000256" key="7">
    <source>
        <dbReference type="ARBA" id="ARBA00022729"/>
    </source>
</evidence>
<evidence type="ECO:0000256" key="14">
    <source>
        <dbReference type="ARBA" id="ARBA00023157"/>
    </source>
</evidence>
<dbReference type="InterPro" id="IPR018097">
    <property type="entry name" value="EGF_Ca-bd_CS"/>
</dbReference>
<dbReference type="FunFam" id="2.10.25.10:FF:000038">
    <property type="entry name" value="Fibrillin 2"/>
    <property type="match status" value="1"/>
</dbReference>
<keyword evidence="3 19" id="KW-0245">EGF-like domain</keyword>
<dbReference type="Gene3D" id="2.10.25.10">
    <property type="entry name" value="Laminin"/>
    <property type="match status" value="2"/>
</dbReference>
<dbReference type="OMA" id="FWTYWIV"/>
<dbReference type="Proteomes" id="UP000596660">
    <property type="component" value="Unplaced"/>
</dbReference>
<evidence type="ECO:0000256" key="19">
    <source>
        <dbReference type="PROSITE-ProRule" id="PRU00076"/>
    </source>
</evidence>
<evidence type="ECO:0000256" key="17">
    <source>
        <dbReference type="ARBA" id="ARBA00047951"/>
    </source>
</evidence>
<evidence type="ECO:0000256" key="18">
    <source>
        <dbReference type="ARBA" id="ARBA00058961"/>
    </source>
</evidence>
<evidence type="ECO:0000256" key="20">
    <source>
        <dbReference type="PROSITE-ProRule" id="PRU10141"/>
    </source>
</evidence>
<sequence>MFVIRSLFLLFSWLWLSLAMITFAATPIAKSGCPTKCGDLTIQYPFGFGLDGACSLSSMYNINCNTSFDPPKSFLGTTNLEVLDLFDNGQMRIRNYMATRCYQGGEIDNSTRSSSVAWINLGDLPLVFSDIENKFVVVGCDDLALIKGTLGRSSTPFTSGCVAVCARPDQVLNGSCTGIGCCQTSIPKGLKTFITSVTSLDNHTNVSYFNPCGHAFVAEQNKFTFNLANLSDPMFRSRMKDEIPVMLDWFVGVNQTCSQAKGDPATYACQQNSDCTDFDNGLGYRCSCLSGYQGNPYLSPGCTDIDECTGSIKPCSHLCSNTLGGYKCSCPKGHRGDALKNGTGCTSDNSQFVTSARRKKLMKLREKFFEQNGGLLMKQQLSQKGGTMESSKIFSADELKVATNNYSEDRILGKGGYGTVYKGIFRDGREVAIKKSKVADESQVELFINEVVILTQINHRNVVKLLGCCLETEVPLLVYEFISNGTLFEHIHKSKGITSWLTWANCIRLAAEAADALAYLHSAASIPIIHRDVKSTNILVDESYTAKIADFGASRLIPIDQSQVTTLVQGTMGYLDPEYFHTSQLTEKSDVYSFGVVLAELLTKEKPLSFERKQEERNLATYFVLSLKEDRLMEILDPQLVREASEVQLVTLAKLVKNCLNVKGEDRPTMKEVALELEGLKKQNRHPWAEHNHEETTGLTGQHDLYPVPSNGYSGNPSTGEFSGLNSIDINMITNLNHPR</sequence>
<evidence type="ECO:0000256" key="2">
    <source>
        <dbReference type="ARBA" id="ARBA00022527"/>
    </source>
</evidence>
<dbReference type="FunFam" id="3.30.200.20:FF:000043">
    <property type="entry name" value="Wall-associated receptor kinase 2"/>
    <property type="match status" value="1"/>
</dbReference>
<accession>A0A803KWP8</accession>
<name>A0A803KWP8_CHEQI</name>
<keyword evidence="10" id="KW-0418">Kinase</keyword>
<organism evidence="24 25">
    <name type="scientific">Chenopodium quinoa</name>
    <name type="common">Quinoa</name>
    <dbReference type="NCBI Taxonomy" id="63459"/>
    <lineage>
        <taxon>Eukaryota</taxon>
        <taxon>Viridiplantae</taxon>
        <taxon>Streptophyta</taxon>
        <taxon>Embryophyta</taxon>
        <taxon>Tracheophyta</taxon>
        <taxon>Spermatophyta</taxon>
        <taxon>Magnoliopsida</taxon>
        <taxon>eudicotyledons</taxon>
        <taxon>Gunneridae</taxon>
        <taxon>Pentapetalae</taxon>
        <taxon>Caryophyllales</taxon>
        <taxon>Chenopodiaceae</taxon>
        <taxon>Chenopodioideae</taxon>
        <taxon>Atripliceae</taxon>
        <taxon>Chenopodium</taxon>
    </lineage>
</organism>
<evidence type="ECO:0000259" key="22">
    <source>
        <dbReference type="PROSITE" id="PS50011"/>
    </source>
</evidence>
<keyword evidence="4" id="KW-0597">Phosphoprotein</keyword>
<dbReference type="PROSITE" id="PS50011">
    <property type="entry name" value="PROTEIN_KINASE_DOM"/>
    <property type="match status" value="1"/>
</dbReference>
<feature type="chain" id="PRO_5030998540" evidence="21">
    <location>
        <begin position="20"/>
        <end position="740"/>
    </location>
</feature>
<dbReference type="InterPro" id="IPR013695">
    <property type="entry name" value="WAK"/>
</dbReference>
<dbReference type="InterPro" id="IPR017441">
    <property type="entry name" value="Protein_kinase_ATP_BS"/>
</dbReference>
<dbReference type="PROSITE" id="PS00107">
    <property type="entry name" value="PROTEIN_KINASE_ATP"/>
    <property type="match status" value="1"/>
</dbReference>
<keyword evidence="15" id="KW-0325">Glycoprotein</keyword>
<evidence type="ECO:0000256" key="21">
    <source>
        <dbReference type="SAM" id="SignalP"/>
    </source>
</evidence>
<dbReference type="SMART" id="SM00179">
    <property type="entry name" value="EGF_CA"/>
    <property type="match status" value="1"/>
</dbReference>
<keyword evidence="7 21" id="KW-0732">Signal</keyword>
<dbReference type="InterPro" id="IPR001881">
    <property type="entry name" value="EGF-like_Ca-bd_dom"/>
</dbReference>
<dbReference type="AlphaFoldDB" id="A0A803KWP8"/>
<keyword evidence="6" id="KW-0812">Transmembrane</keyword>
<comment type="subcellular location">
    <subcellularLocation>
        <location evidence="1">Membrane</location>
        <topology evidence="1">Single-pass type I membrane protein</topology>
    </subcellularLocation>
</comment>
<comment type="catalytic activity">
    <reaction evidence="17">
        <text>L-threonyl-[protein] + ATP = O-phospho-L-threonyl-[protein] + ADP + H(+)</text>
        <dbReference type="Rhea" id="RHEA:46608"/>
        <dbReference type="Rhea" id="RHEA-COMP:11060"/>
        <dbReference type="Rhea" id="RHEA-COMP:11605"/>
        <dbReference type="ChEBI" id="CHEBI:15378"/>
        <dbReference type="ChEBI" id="CHEBI:30013"/>
        <dbReference type="ChEBI" id="CHEBI:30616"/>
        <dbReference type="ChEBI" id="CHEBI:61977"/>
        <dbReference type="ChEBI" id="CHEBI:456216"/>
    </reaction>
</comment>
<proteinExistence type="predicted"/>
<keyword evidence="2" id="KW-0723">Serine/threonine-protein kinase</keyword>
<dbReference type="EnsemblPlants" id="AUR62003456-RA">
    <property type="protein sequence ID" value="AUR62003456-RA:cds"/>
    <property type="gene ID" value="AUR62003456"/>
</dbReference>
<feature type="signal peptide" evidence="21">
    <location>
        <begin position="1"/>
        <end position="19"/>
    </location>
</feature>
<comment type="function">
    <text evidence="18">Serine/threonine-protein kinase that may function as a signaling receptor of extracellular matrix component. Binding to pectin may have significance in the control of cell expansion, morphogenesis and development.</text>
</comment>
<feature type="domain" description="Protein kinase" evidence="22">
    <location>
        <begin position="406"/>
        <end position="689"/>
    </location>
</feature>
<dbReference type="GO" id="GO:0005886">
    <property type="term" value="C:plasma membrane"/>
    <property type="evidence" value="ECO:0007669"/>
    <property type="project" value="TreeGrafter"/>
</dbReference>
<dbReference type="GO" id="GO:0005509">
    <property type="term" value="F:calcium ion binding"/>
    <property type="evidence" value="ECO:0007669"/>
    <property type="project" value="InterPro"/>
</dbReference>
<dbReference type="InterPro" id="IPR000719">
    <property type="entry name" value="Prot_kinase_dom"/>
</dbReference>
<keyword evidence="8" id="KW-0677">Repeat</keyword>
<evidence type="ECO:0000256" key="4">
    <source>
        <dbReference type="ARBA" id="ARBA00022553"/>
    </source>
</evidence>
<dbReference type="Gene3D" id="3.30.200.20">
    <property type="entry name" value="Phosphorylase Kinase, domain 1"/>
    <property type="match status" value="1"/>
</dbReference>
<dbReference type="CDD" id="cd00054">
    <property type="entry name" value="EGF_CA"/>
    <property type="match status" value="1"/>
</dbReference>
<feature type="domain" description="EGF-like" evidence="23">
    <location>
        <begin position="261"/>
        <end position="303"/>
    </location>
</feature>
<dbReference type="PROSITE" id="PS01187">
    <property type="entry name" value="EGF_CA"/>
    <property type="match status" value="1"/>
</dbReference>
<reference evidence="24" key="1">
    <citation type="journal article" date="2017" name="Nature">
        <title>The genome of Chenopodium quinoa.</title>
        <authorList>
            <person name="Jarvis D.E."/>
            <person name="Ho Y.S."/>
            <person name="Lightfoot D.J."/>
            <person name="Schmoeckel S.M."/>
            <person name="Li B."/>
            <person name="Borm T.J.A."/>
            <person name="Ohyanagi H."/>
            <person name="Mineta K."/>
            <person name="Michell C.T."/>
            <person name="Saber N."/>
            <person name="Kharbatia N.M."/>
            <person name="Rupper R.R."/>
            <person name="Sharp A.R."/>
            <person name="Dally N."/>
            <person name="Boughton B.A."/>
            <person name="Woo Y.H."/>
            <person name="Gao G."/>
            <person name="Schijlen E.G.W.M."/>
            <person name="Guo X."/>
            <person name="Momin A.A."/>
            <person name="Negrao S."/>
            <person name="Al-Babili S."/>
            <person name="Gehring C."/>
            <person name="Roessner U."/>
            <person name="Jung C."/>
            <person name="Murphy K."/>
            <person name="Arold S.T."/>
            <person name="Gojobori T."/>
            <person name="van der Linden C.G."/>
            <person name="van Loo E.N."/>
            <person name="Jellen E.N."/>
            <person name="Maughan P.J."/>
            <person name="Tester M."/>
        </authorList>
    </citation>
    <scope>NUCLEOTIDE SEQUENCE [LARGE SCALE GENOMIC DNA]</scope>
    <source>
        <strain evidence="24">cv. PI 614886</strain>
    </source>
</reference>
<dbReference type="PROSITE" id="PS50026">
    <property type="entry name" value="EGF_3"/>
    <property type="match status" value="2"/>
</dbReference>
<dbReference type="SMART" id="SM00181">
    <property type="entry name" value="EGF"/>
    <property type="match status" value="2"/>
</dbReference>
<evidence type="ECO:0000256" key="3">
    <source>
        <dbReference type="ARBA" id="ARBA00022536"/>
    </source>
</evidence>
<dbReference type="InterPro" id="IPR000742">
    <property type="entry name" value="EGF"/>
</dbReference>